<dbReference type="OrthoDB" id="27171at2"/>
<dbReference type="EMBL" id="CP036273">
    <property type="protein sequence ID" value="QDU19261.1"/>
    <property type="molecule type" value="Genomic_DNA"/>
</dbReference>
<accession>A0A517XP19</accession>
<keyword evidence="1" id="KW-0812">Transmembrane</keyword>
<protein>
    <recommendedName>
        <fullName evidence="4">Peptidase</fullName>
    </recommendedName>
</protein>
<keyword evidence="3" id="KW-1185">Reference proteome</keyword>
<evidence type="ECO:0000256" key="1">
    <source>
        <dbReference type="SAM" id="Phobius"/>
    </source>
</evidence>
<feature type="transmembrane region" description="Helical" evidence="1">
    <location>
        <begin position="15"/>
        <end position="37"/>
    </location>
</feature>
<evidence type="ECO:0008006" key="4">
    <source>
        <dbReference type="Google" id="ProtNLM"/>
    </source>
</evidence>
<dbReference type="RefSeq" id="WP_145235125.1">
    <property type="nucleotide sequence ID" value="NZ_CP036273.1"/>
</dbReference>
<organism evidence="2 3">
    <name type="scientific">Urbifossiella limnaea</name>
    <dbReference type="NCBI Taxonomy" id="2528023"/>
    <lineage>
        <taxon>Bacteria</taxon>
        <taxon>Pseudomonadati</taxon>
        <taxon>Planctomycetota</taxon>
        <taxon>Planctomycetia</taxon>
        <taxon>Gemmatales</taxon>
        <taxon>Gemmataceae</taxon>
        <taxon>Urbifossiella</taxon>
    </lineage>
</organism>
<dbReference type="PANTHER" id="PTHR40115:SF1">
    <property type="entry name" value="INNER MEMBRANE PROTEIN WITH PEPSY TM HELIX"/>
    <property type="match status" value="1"/>
</dbReference>
<dbReference type="PANTHER" id="PTHR40115">
    <property type="entry name" value="INNER MEMBRANE PROTEIN WITH PEPSY TM HELIX"/>
    <property type="match status" value="1"/>
</dbReference>
<proteinExistence type="predicted"/>
<keyword evidence="1" id="KW-1133">Transmembrane helix</keyword>
<dbReference type="Pfam" id="PF16357">
    <property type="entry name" value="PepSY_TM_like_2"/>
    <property type="match status" value="1"/>
</dbReference>
<dbReference type="KEGG" id="uli:ETAA1_11670"/>
<dbReference type="InterPro" id="IPR032307">
    <property type="entry name" value="PepSY_TM-like_2"/>
</dbReference>
<evidence type="ECO:0000313" key="2">
    <source>
        <dbReference type="EMBL" id="QDU19261.1"/>
    </source>
</evidence>
<dbReference type="Proteomes" id="UP000319576">
    <property type="component" value="Chromosome"/>
</dbReference>
<feature type="transmembrane region" description="Helical" evidence="1">
    <location>
        <begin position="173"/>
        <end position="192"/>
    </location>
</feature>
<sequence>MSPAYRRLLKVARAAHLYLTLAGLALILFFSVTGFMLNHEAWFLPDEPTTRTAEGTVPEATNPSADRLDVSEGVRRAFGARGEVKSYRADEETVEVEYLRPGERTLAEVRRSDGRATVTVESRGWAAVAVDLHKGKYSGRPWMLLIDVVCVLMLVISATGLVLWWSLKSRGKWGALLLLLGGAAGVAVYAWLVP</sequence>
<evidence type="ECO:0000313" key="3">
    <source>
        <dbReference type="Proteomes" id="UP000319576"/>
    </source>
</evidence>
<gene>
    <name evidence="2" type="ORF">ETAA1_11670</name>
</gene>
<feature type="transmembrane region" description="Helical" evidence="1">
    <location>
        <begin position="142"/>
        <end position="167"/>
    </location>
</feature>
<name>A0A517XP19_9BACT</name>
<reference evidence="2 3" key="1">
    <citation type="submission" date="2019-02" db="EMBL/GenBank/DDBJ databases">
        <title>Deep-cultivation of Planctomycetes and their phenomic and genomic characterization uncovers novel biology.</title>
        <authorList>
            <person name="Wiegand S."/>
            <person name="Jogler M."/>
            <person name="Boedeker C."/>
            <person name="Pinto D."/>
            <person name="Vollmers J."/>
            <person name="Rivas-Marin E."/>
            <person name="Kohn T."/>
            <person name="Peeters S.H."/>
            <person name="Heuer A."/>
            <person name="Rast P."/>
            <person name="Oberbeckmann S."/>
            <person name="Bunk B."/>
            <person name="Jeske O."/>
            <person name="Meyerdierks A."/>
            <person name="Storesund J.E."/>
            <person name="Kallscheuer N."/>
            <person name="Luecker S."/>
            <person name="Lage O.M."/>
            <person name="Pohl T."/>
            <person name="Merkel B.J."/>
            <person name="Hornburger P."/>
            <person name="Mueller R.-W."/>
            <person name="Bruemmer F."/>
            <person name="Labrenz M."/>
            <person name="Spormann A.M."/>
            <person name="Op den Camp H."/>
            <person name="Overmann J."/>
            <person name="Amann R."/>
            <person name="Jetten M.S.M."/>
            <person name="Mascher T."/>
            <person name="Medema M.H."/>
            <person name="Devos D.P."/>
            <person name="Kaster A.-K."/>
            <person name="Ovreas L."/>
            <person name="Rohde M."/>
            <person name="Galperin M.Y."/>
            <person name="Jogler C."/>
        </authorList>
    </citation>
    <scope>NUCLEOTIDE SEQUENCE [LARGE SCALE GENOMIC DNA]</scope>
    <source>
        <strain evidence="2 3">ETA_A1</strain>
    </source>
</reference>
<dbReference type="AlphaFoldDB" id="A0A517XP19"/>
<keyword evidence="1" id="KW-0472">Membrane</keyword>